<dbReference type="Proteomes" id="UP000006048">
    <property type="component" value="Chromosome"/>
</dbReference>
<evidence type="ECO:0000256" key="4">
    <source>
        <dbReference type="ARBA" id="ARBA00013213"/>
    </source>
</evidence>
<name>I4B7X1_TURPD</name>
<dbReference type="UniPathway" id="UPA00050">
    <property type="reaction ID" value="UER00063"/>
</dbReference>
<evidence type="ECO:0000256" key="3">
    <source>
        <dbReference type="ARBA" id="ARBA00006753"/>
    </source>
</evidence>
<dbReference type="Gene3D" id="3.40.50.720">
    <property type="entry name" value="NAD(P)-binding Rossmann-like Domain"/>
    <property type="match status" value="1"/>
</dbReference>
<feature type="binding site" evidence="12">
    <location>
        <position position="93"/>
    </location>
    <ligand>
        <name>NADPH</name>
        <dbReference type="ChEBI" id="CHEBI:57783"/>
    </ligand>
</feature>
<dbReference type="NCBIfam" id="NF004976">
    <property type="entry name" value="PRK06349.1"/>
    <property type="match status" value="1"/>
</dbReference>
<evidence type="ECO:0000256" key="10">
    <source>
        <dbReference type="ARBA" id="ARBA00023167"/>
    </source>
</evidence>
<evidence type="ECO:0000256" key="12">
    <source>
        <dbReference type="PIRSR" id="PIRSR000098-2"/>
    </source>
</evidence>
<accession>I4B7X1</accession>
<feature type="domain" description="ACT" evidence="15">
    <location>
        <begin position="335"/>
        <end position="412"/>
    </location>
</feature>
<evidence type="ECO:0000256" key="13">
    <source>
        <dbReference type="RuleBase" id="RU000579"/>
    </source>
</evidence>
<dbReference type="OrthoDB" id="9808167at2"/>
<dbReference type="HOGENOM" id="CLU_009116_1_1_12"/>
<dbReference type="GO" id="GO:0050661">
    <property type="term" value="F:NADP binding"/>
    <property type="evidence" value="ECO:0007669"/>
    <property type="project" value="InterPro"/>
</dbReference>
<dbReference type="PROSITE" id="PS51671">
    <property type="entry name" value="ACT"/>
    <property type="match status" value="1"/>
</dbReference>
<gene>
    <name evidence="16" type="ordered locus">Turpa_2739</name>
</gene>
<keyword evidence="17" id="KW-1185">Reference proteome</keyword>
<dbReference type="GO" id="GO:0004412">
    <property type="term" value="F:homoserine dehydrogenase activity"/>
    <property type="evidence" value="ECO:0007669"/>
    <property type="project" value="UniProtKB-EC"/>
</dbReference>
<dbReference type="SUPFAM" id="SSF55347">
    <property type="entry name" value="Glyceraldehyde-3-phosphate dehydrogenase-like, C-terminal domain"/>
    <property type="match status" value="1"/>
</dbReference>
<comment type="pathway">
    <text evidence="2 13">Amino-acid biosynthesis; L-methionine biosynthesis via de novo pathway; L-homoserine from L-aspartate: step 3/3.</text>
</comment>
<dbReference type="Gene3D" id="3.30.360.10">
    <property type="entry name" value="Dihydrodipicolinate Reductase, domain 2"/>
    <property type="match status" value="1"/>
</dbReference>
<evidence type="ECO:0000313" key="17">
    <source>
        <dbReference type="Proteomes" id="UP000006048"/>
    </source>
</evidence>
<reference evidence="16 17" key="1">
    <citation type="submission" date="2012-06" db="EMBL/GenBank/DDBJ databases">
        <title>The complete chromosome of genome of Turneriella parva DSM 21527.</title>
        <authorList>
            <consortium name="US DOE Joint Genome Institute (JGI-PGF)"/>
            <person name="Lucas S."/>
            <person name="Han J."/>
            <person name="Lapidus A."/>
            <person name="Bruce D."/>
            <person name="Goodwin L."/>
            <person name="Pitluck S."/>
            <person name="Peters L."/>
            <person name="Kyrpides N."/>
            <person name="Mavromatis K."/>
            <person name="Ivanova N."/>
            <person name="Mikhailova N."/>
            <person name="Chertkov O."/>
            <person name="Detter J.C."/>
            <person name="Tapia R."/>
            <person name="Han C."/>
            <person name="Land M."/>
            <person name="Hauser L."/>
            <person name="Markowitz V."/>
            <person name="Cheng J.-F."/>
            <person name="Hugenholtz P."/>
            <person name="Woyke T."/>
            <person name="Wu D."/>
            <person name="Gronow S."/>
            <person name="Wellnitz S."/>
            <person name="Brambilla E."/>
            <person name="Klenk H.-P."/>
            <person name="Eisen J.A."/>
        </authorList>
    </citation>
    <scope>NUCLEOTIDE SEQUENCE [LARGE SCALE GENOMIC DNA]</scope>
    <source>
        <strain evidence="17">ATCC BAA-1111 / DSM 21527 / NCTC 11395 / H</strain>
    </source>
</reference>
<feature type="binding site" evidence="12">
    <location>
        <position position="178"/>
    </location>
    <ligand>
        <name>L-homoserine</name>
        <dbReference type="ChEBI" id="CHEBI:57476"/>
    </ligand>
</feature>
<dbReference type="PIRSF" id="PIRSF000098">
    <property type="entry name" value="Homoser_dehydrog"/>
    <property type="match status" value="1"/>
</dbReference>
<dbReference type="RefSeq" id="WP_014803880.1">
    <property type="nucleotide sequence ID" value="NC_018020.1"/>
</dbReference>
<keyword evidence="8 12" id="KW-0521">NADP</keyword>
<keyword evidence="7 13" id="KW-0791">Threonine biosynthesis</keyword>
<dbReference type="Pfam" id="PF01842">
    <property type="entry name" value="ACT"/>
    <property type="match status" value="1"/>
</dbReference>
<organism evidence="16 17">
    <name type="scientific">Turneriella parva (strain ATCC BAA-1111 / DSM 21527 / NCTC 11395 / H)</name>
    <name type="common">Leptospira parva</name>
    <dbReference type="NCBI Taxonomy" id="869212"/>
    <lineage>
        <taxon>Bacteria</taxon>
        <taxon>Pseudomonadati</taxon>
        <taxon>Spirochaetota</taxon>
        <taxon>Spirochaetia</taxon>
        <taxon>Leptospirales</taxon>
        <taxon>Leptospiraceae</taxon>
        <taxon>Turneriella</taxon>
    </lineage>
</organism>
<evidence type="ECO:0000256" key="5">
    <source>
        <dbReference type="ARBA" id="ARBA00013376"/>
    </source>
</evidence>
<dbReference type="EC" id="1.1.1.3" evidence="4 13"/>
<dbReference type="GO" id="GO:0009086">
    <property type="term" value="P:methionine biosynthetic process"/>
    <property type="evidence" value="ECO:0007669"/>
    <property type="project" value="UniProtKB-KW"/>
</dbReference>
<dbReference type="InterPro" id="IPR016204">
    <property type="entry name" value="HDH"/>
</dbReference>
<evidence type="ECO:0000259" key="15">
    <source>
        <dbReference type="PROSITE" id="PS51671"/>
    </source>
</evidence>
<sequence>MRVGIFGLGTVGQGLLQILRERQPAIEAVAVVDRSYARKAELLAGIKASDDKNLILKDKSIDTVVELMGGIDDALYVVRSAIENGKNVVTANKALLAEHGYALFQFASEHGRTIAFEAAIAGAIPIVRNIETIFRHERITRLMGIVNGTTNYILTRMRKDHLSYGEVLEAAQKQGLAEADPTLDVGGYDAQQKLALLTSLITGEWVEAKNIPVRGITEISAQDVVWAERFHNRIRLVAEYNLIQGQHYMHVTPALVGEQNVLYDIEYENNALLFHGEYSAEHLFMGKGAGKFPTAFSVYSDLIQLQLAAASPVPVRKIETYLPIANIADTTSAFYLRLRVKDQPGVLAAIAQILGNNALSIASVHQDHSAVAAGEVDIVIHTHAQKRSGFYKALKEIHALKSIVLHHVYLPVLG</sequence>
<dbReference type="Gene3D" id="3.30.70.260">
    <property type="match status" value="1"/>
</dbReference>
<evidence type="ECO:0000256" key="6">
    <source>
        <dbReference type="ARBA" id="ARBA00022605"/>
    </source>
</evidence>
<comment type="catalytic activity">
    <reaction evidence="13">
        <text>L-homoserine + NADP(+) = L-aspartate 4-semialdehyde + NADPH + H(+)</text>
        <dbReference type="Rhea" id="RHEA:15761"/>
        <dbReference type="ChEBI" id="CHEBI:15378"/>
        <dbReference type="ChEBI" id="CHEBI:57476"/>
        <dbReference type="ChEBI" id="CHEBI:57783"/>
        <dbReference type="ChEBI" id="CHEBI:58349"/>
        <dbReference type="ChEBI" id="CHEBI:537519"/>
        <dbReference type="EC" id="1.1.1.3"/>
    </reaction>
</comment>
<dbReference type="EMBL" id="CP002959">
    <property type="protein sequence ID" value="AFM13378.1"/>
    <property type="molecule type" value="Genomic_DNA"/>
</dbReference>
<dbReference type="InterPro" id="IPR045865">
    <property type="entry name" value="ACT-like_dom_sf"/>
</dbReference>
<keyword evidence="9 13" id="KW-0560">Oxidoreductase</keyword>
<dbReference type="PROSITE" id="PS01042">
    <property type="entry name" value="HOMOSER_DHGENASE"/>
    <property type="match status" value="1"/>
</dbReference>
<dbReference type="GO" id="GO:0009088">
    <property type="term" value="P:threonine biosynthetic process"/>
    <property type="evidence" value="ECO:0007669"/>
    <property type="project" value="UniProtKB-UniPathway"/>
</dbReference>
<dbReference type="KEGG" id="tpx:Turpa_2739"/>
<keyword evidence="10 13" id="KW-0486">Methionine biosynthesis</keyword>
<feature type="active site" description="Proton donor" evidence="11">
    <location>
        <position position="193"/>
    </location>
</feature>
<dbReference type="SUPFAM" id="SSF55021">
    <property type="entry name" value="ACT-like"/>
    <property type="match status" value="1"/>
</dbReference>
<evidence type="ECO:0000256" key="11">
    <source>
        <dbReference type="PIRSR" id="PIRSR000098-1"/>
    </source>
</evidence>
<dbReference type="FunFam" id="3.30.360.10:FF:000005">
    <property type="entry name" value="Homoserine dehydrogenase"/>
    <property type="match status" value="1"/>
</dbReference>
<evidence type="ECO:0000313" key="16">
    <source>
        <dbReference type="EMBL" id="AFM13378.1"/>
    </source>
</evidence>
<dbReference type="InterPro" id="IPR005106">
    <property type="entry name" value="Asp/hSer_DH_NAD-bd"/>
</dbReference>
<dbReference type="PANTHER" id="PTHR43331:SF1">
    <property type="entry name" value="HOMOSERINE DEHYDROGENASE"/>
    <property type="match status" value="1"/>
</dbReference>
<dbReference type="UniPathway" id="UPA00051">
    <property type="reaction ID" value="UER00465"/>
</dbReference>
<evidence type="ECO:0000256" key="8">
    <source>
        <dbReference type="ARBA" id="ARBA00022857"/>
    </source>
</evidence>
<dbReference type="InterPro" id="IPR001342">
    <property type="entry name" value="HDH_cat"/>
</dbReference>
<comment type="pathway">
    <text evidence="1 13">Amino-acid biosynthesis; L-threonine biosynthesis; L-threonine from L-aspartate: step 3/5.</text>
</comment>
<evidence type="ECO:0000256" key="9">
    <source>
        <dbReference type="ARBA" id="ARBA00023002"/>
    </source>
</evidence>
<evidence type="ECO:0000256" key="7">
    <source>
        <dbReference type="ARBA" id="ARBA00022697"/>
    </source>
</evidence>
<dbReference type="PATRIC" id="fig|869212.3.peg.2760"/>
<dbReference type="InterPro" id="IPR002912">
    <property type="entry name" value="ACT_dom"/>
</dbReference>
<keyword evidence="6 13" id="KW-0028">Amino-acid biosynthesis</keyword>
<dbReference type="InterPro" id="IPR019811">
    <property type="entry name" value="HDH_CS"/>
</dbReference>
<dbReference type="Pfam" id="PF03447">
    <property type="entry name" value="NAD_binding_3"/>
    <property type="match status" value="1"/>
</dbReference>
<dbReference type="Pfam" id="PF00742">
    <property type="entry name" value="Homoserine_dh"/>
    <property type="match status" value="1"/>
</dbReference>
<comment type="similarity">
    <text evidence="3 14">Belongs to the homoserine dehydrogenase family.</text>
</comment>
<dbReference type="CDD" id="cd04881">
    <property type="entry name" value="ACT_HSDH-Hom"/>
    <property type="match status" value="1"/>
</dbReference>
<dbReference type="PANTHER" id="PTHR43331">
    <property type="entry name" value="HOMOSERINE DEHYDROGENASE"/>
    <property type="match status" value="1"/>
</dbReference>
<evidence type="ECO:0000256" key="14">
    <source>
        <dbReference type="RuleBase" id="RU004171"/>
    </source>
</evidence>
<evidence type="ECO:0000256" key="2">
    <source>
        <dbReference type="ARBA" id="ARBA00005062"/>
    </source>
</evidence>
<proteinExistence type="inferred from homology"/>
<evidence type="ECO:0000256" key="1">
    <source>
        <dbReference type="ARBA" id="ARBA00005056"/>
    </source>
</evidence>
<dbReference type="InterPro" id="IPR036291">
    <property type="entry name" value="NAD(P)-bd_dom_sf"/>
</dbReference>
<dbReference type="SUPFAM" id="SSF51735">
    <property type="entry name" value="NAD(P)-binding Rossmann-fold domains"/>
    <property type="match status" value="1"/>
</dbReference>
<dbReference type="AlphaFoldDB" id="I4B7X1"/>
<dbReference type="STRING" id="869212.Turpa_2739"/>
<protein>
    <recommendedName>
        <fullName evidence="5 13">Homoserine dehydrogenase</fullName>
        <ecNumber evidence="4 13">1.1.1.3</ecNumber>
    </recommendedName>
</protein>